<comment type="caution">
    <text evidence="1">The sequence shown here is derived from an EMBL/GenBank/DDBJ whole genome shotgun (WGS) entry which is preliminary data.</text>
</comment>
<organism evidence="1 2">
    <name type="scientific">Eumeta variegata</name>
    <name type="common">Bagworm moth</name>
    <name type="synonym">Eumeta japonica</name>
    <dbReference type="NCBI Taxonomy" id="151549"/>
    <lineage>
        <taxon>Eukaryota</taxon>
        <taxon>Metazoa</taxon>
        <taxon>Ecdysozoa</taxon>
        <taxon>Arthropoda</taxon>
        <taxon>Hexapoda</taxon>
        <taxon>Insecta</taxon>
        <taxon>Pterygota</taxon>
        <taxon>Neoptera</taxon>
        <taxon>Endopterygota</taxon>
        <taxon>Lepidoptera</taxon>
        <taxon>Glossata</taxon>
        <taxon>Ditrysia</taxon>
        <taxon>Tineoidea</taxon>
        <taxon>Psychidae</taxon>
        <taxon>Oiketicinae</taxon>
        <taxon>Eumeta</taxon>
    </lineage>
</organism>
<accession>A0A4C1WJ94</accession>
<dbReference type="Proteomes" id="UP000299102">
    <property type="component" value="Unassembled WGS sequence"/>
</dbReference>
<reference evidence="1 2" key="1">
    <citation type="journal article" date="2019" name="Commun. Biol.">
        <title>The bagworm genome reveals a unique fibroin gene that provides high tensile strength.</title>
        <authorList>
            <person name="Kono N."/>
            <person name="Nakamura H."/>
            <person name="Ohtoshi R."/>
            <person name="Tomita M."/>
            <person name="Numata K."/>
            <person name="Arakawa K."/>
        </authorList>
    </citation>
    <scope>NUCLEOTIDE SEQUENCE [LARGE SCALE GENOMIC DNA]</scope>
</reference>
<protein>
    <submittedName>
        <fullName evidence="1">Uncharacterized protein</fullName>
    </submittedName>
</protein>
<dbReference type="EMBL" id="BGZK01000560">
    <property type="protein sequence ID" value="GBP50204.1"/>
    <property type="molecule type" value="Genomic_DNA"/>
</dbReference>
<keyword evidence="2" id="KW-1185">Reference proteome</keyword>
<name>A0A4C1WJ94_EUMVA</name>
<sequence>MLKPNNANRSVRTAFRLAGRQKAVGSGCFGRAISTDIRLVPRGHAELCRPEQMHSRPDRILVLKTDSLNGTSTGRRRVGLAVGTSIADVVHFRVVRAGPTRPSGKRGTIIVLRSSRQWRDVHRSFLFRCPTAAHSLTPFT</sequence>
<evidence type="ECO:0000313" key="2">
    <source>
        <dbReference type="Proteomes" id="UP000299102"/>
    </source>
</evidence>
<evidence type="ECO:0000313" key="1">
    <source>
        <dbReference type="EMBL" id="GBP50204.1"/>
    </source>
</evidence>
<gene>
    <name evidence="1" type="ORF">EVAR_97206_1</name>
</gene>
<dbReference type="AlphaFoldDB" id="A0A4C1WJ94"/>
<proteinExistence type="predicted"/>